<dbReference type="SUPFAM" id="SSF46689">
    <property type="entry name" value="Homeodomain-like"/>
    <property type="match status" value="2"/>
</dbReference>
<accession>Q6AL88</accession>
<dbReference type="Proteomes" id="UP000000602">
    <property type="component" value="Chromosome"/>
</dbReference>
<dbReference type="InterPro" id="IPR009057">
    <property type="entry name" value="Homeodomain-like_sf"/>
</dbReference>
<dbReference type="eggNOG" id="COG2207">
    <property type="taxonomic scope" value="Bacteria"/>
</dbReference>
<dbReference type="GO" id="GO:0003700">
    <property type="term" value="F:DNA-binding transcription factor activity"/>
    <property type="evidence" value="ECO:0007669"/>
    <property type="project" value="InterPro"/>
</dbReference>
<dbReference type="PANTHER" id="PTHR43436:SF2">
    <property type="entry name" value="ARAC_XYLS FAMILY TRANSCRIPTIONAL REGULATOR"/>
    <property type="match status" value="1"/>
</dbReference>
<keyword evidence="2" id="KW-0804">Transcription</keyword>
<dbReference type="PROSITE" id="PS01124">
    <property type="entry name" value="HTH_ARAC_FAMILY_2"/>
    <property type="match status" value="1"/>
</dbReference>
<dbReference type="EMBL" id="CR522870">
    <property type="protein sequence ID" value="CAG36887.1"/>
    <property type="molecule type" value="Genomic_DNA"/>
</dbReference>
<dbReference type="STRING" id="177439.DP2158"/>
<dbReference type="KEGG" id="dps:DP2158"/>
<reference evidence="5" key="1">
    <citation type="journal article" date="2004" name="Environ. Microbiol.">
        <title>The genome of Desulfotalea psychrophila, a sulfate-reducing bacterium from permanently cold Arctic sediments.</title>
        <authorList>
            <person name="Rabus R."/>
            <person name="Ruepp A."/>
            <person name="Frickey T."/>
            <person name="Rattei T."/>
            <person name="Fartmann B."/>
            <person name="Stark M."/>
            <person name="Bauer M."/>
            <person name="Zibat A."/>
            <person name="Lombardot T."/>
            <person name="Becker I."/>
            <person name="Amann J."/>
            <person name="Gellner K."/>
            <person name="Teeling H."/>
            <person name="Leuschner W.D."/>
            <person name="Gloeckner F.-O."/>
            <person name="Lupas A.N."/>
            <person name="Amann R."/>
            <person name="Klenk H.-P."/>
        </authorList>
    </citation>
    <scope>NUCLEOTIDE SEQUENCE [LARGE SCALE GENOMIC DNA]</scope>
    <source>
        <strain evidence="5">DSM 12343 / LSv54</strain>
    </source>
</reference>
<name>Q6AL88_DESPS</name>
<evidence type="ECO:0000313" key="5">
    <source>
        <dbReference type="Proteomes" id="UP000000602"/>
    </source>
</evidence>
<dbReference type="AlphaFoldDB" id="Q6AL88"/>
<dbReference type="PANTHER" id="PTHR43436">
    <property type="entry name" value="ARAC-FAMILY TRANSCRIPTIONAL REGULATOR"/>
    <property type="match status" value="1"/>
</dbReference>
<keyword evidence="5" id="KW-1185">Reference proteome</keyword>
<dbReference type="GO" id="GO:0043565">
    <property type="term" value="F:sequence-specific DNA binding"/>
    <property type="evidence" value="ECO:0007669"/>
    <property type="project" value="InterPro"/>
</dbReference>
<dbReference type="HOGENOM" id="CLU_000445_100_2_7"/>
<organism evidence="4 5">
    <name type="scientific">Desulfotalea psychrophila (strain LSv54 / DSM 12343)</name>
    <dbReference type="NCBI Taxonomy" id="177439"/>
    <lineage>
        <taxon>Bacteria</taxon>
        <taxon>Pseudomonadati</taxon>
        <taxon>Thermodesulfobacteriota</taxon>
        <taxon>Desulfobulbia</taxon>
        <taxon>Desulfobulbales</taxon>
        <taxon>Desulfocapsaceae</taxon>
        <taxon>Desulfotalea</taxon>
    </lineage>
</organism>
<dbReference type="Pfam" id="PF06719">
    <property type="entry name" value="AraC_N"/>
    <property type="match status" value="1"/>
</dbReference>
<protein>
    <submittedName>
        <fullName evidence="4">Probable transcription regulator</fullName>
    </submittedName>
</protein>
<evidence type="ECO:0000313" key="4">
    <source>
        <dbReference type="EMBL" id="CAG36887.1"/>
    </source>
</evidence>
<dbReference type="Gene3D" id="1.10.10.60">
    <property type="entry name" value="Homeodomain-like"/>
    <property type="match status" value="2"/>
</dbReference>
<evidence type="ECO:0000259" key="3">
    <source>
        <dbReference type="PROSITE" id="PS01124"/>
    </source>
</evidence>
<dbReference type="InterPro" id="IPR018060">
    <property type="entry name" value="HTH_AraC"/>
</dbReference>
<proteinExistence type="predicted"/>
<evidence type="ECO:0000256" key="1">
    <source>
        <dbReference type="ARBA" id="ARBA00023015"/>
    </source>
</evidence>
<keyword evidence="1" id="KW-0805">Transcription regulation</keyword>
<dbReference type="Pfam" id="PF12833">
    <property type="entry name" value="HTH_18"/>
    <property type="match status" value="1"/>
</dbReference>
<gene>
    <name evidence="4" type="ordered locus">DP2158</name>
</gene>
<feature type="domain" description="HTH araC/xylS-type" evidence="3">
    <location>
        <begin position="215"/>
        <end position="313"/>
    </location>
</feature>
<dbReference type="SMART" id="SM00342">
    <property type="entry name" value="HTH_ARAC"/>
    <property type="match status" value="1"/>
</dbReference>
<sequence>MIAFTCSYMAWCKFRLKALDGRNIMSSMIALLDQLVKNELFTDSKLPGVRFFMSNQHIPRTPLVYDPGIFIVAQGRKIGYLGVSIFQYDANNYLVTSVPMPFECETFSTPTAPFLGLYIDINIATLHELIGIMGLDGDLRNIQMSEVPKGVGPAELDEDMGDAVVRLLKCLQSETESKILGPGLIKEILYRALCGTQASSLCALATHTGNFARISHALRSIHNDYASKLDVERLSQLANMSVSTFHRAFKEVTSESPVQYLKKIRLSRARDFMLNEQMKAYIAADMVGYESASQFSREFKRYFGQSPADMIRESRSA</sequence>
<dbReference type="InterPro" id="IPR009594">
    <property type="entry name" value="Tscrpt_reg_HTH_AraC_N"/>
</dbReference>
<evidence type="ECO:0000256" key="2">
    <source>
        <dbReference type="ARBA" id="ARBA00023163"/>
    </source>
</evidence>